<proteinExistence type="inferred from homology"/>
<dbReference type="HAMAP" id="MF_00048">
    <property type="entry name" value="UPF0102"/>
    <property type="match status" value="1"/>
</dbReference>
<dbReference type="NCBIfam" id="TIGR00252">
    <property type="entry name" value="YraN family protein"/>
    <property type="match status" value="1"/>
</dbReference>
<dbReference type="Gene3D" id="3.40.1350.10">
    <property type="match status" value="1"/>
</dbReference>
<sequence length="120" mass="13953">MNKIVLGKNGEDRAALYLEQHGFTILDRNWRTRSGEIDIIALKEETIVFVEVKTLPSGSLSTLEHELNRRKQKRITETAKCFLTINRKYNNRFIRFDVIVVDMPGFPPVYHIENAFFGVL</sequence>
<organism evidence="3 4">
    <name type="scientific">Treponema parvum</name>
    <dbReference type="NCBI Taxonomy" id="138851"/>
    <lineage>
        <taxon>Bacteria</taxon>
        <taxon>Pseudomonadati</taxon>
        <taxon>Spirochaetota</taxon>
        <taxon>Spirochaetia</taxon>
        <taxon>Spirochaetales</taxon>
        <taxon>Treponemataceae</taxon>
        <taxon>Treponema</taxon>
    </lineage>
</organism>
<dbReference type="InterPro" id="IPR003509">
    <property type="entry name" value="UPF0102_YraN-like"/>
</dbReference>
<dbReference type="Pfam" id="PF02021">
    <property type="entry name" value="UPF0102"/>
    <property type="match status" value="1"/>
</dbReference>
<evidence type="ECO:0000313" key="3">
    <source>
        <dbReference type="EMBL" id="QTQ14355.1"/>
    </source>
</evidence>
<accession>A0A975IES4</accession>
<dbReference type="InterPro" id="IPR011856">
    <property type="entry name" value="tRNA_endonuc-like_dom_sf"/>
</dbReference>
<dbReference type="InterPro" id="IPR011335">
    <property type="entry name" value="Restrct_endonuc-II-like"/>
</dbReference>
<name>A0A975IES4_9SPIR</name>
<comment type="similarity">
    <text evidence="1 2">Belongs to the UPF0102 family.</text>
</comment>
<evidence type="ECO:0000313" key="4">
    <source>
        <dbReference type="Proteomes" id="UP000671908"/>
    </source>
</evidence>
<dbReference type="PANTHER" id="PTHR34039:SF1">
    <property type="entry name" value="UPF0102 PROTEIN YRAN"/>
    <property type="match status" value="1"/>
</dbReference>
<gene>
    <name evidence="3" type="ORF">HRQ91_07755</name>
</gene>
<dbReference type="CDD" id="cd20736">
    <property type="entry name" value="PoNe_Nuclease"/>
    <property type="match status" value="1"/>
</dbReference>
<evidence type="ECO:0000256" key="1">
    <source>
        <dbReference type="ARBA" id="ARBA00006738"/>
    </source>
</evidence>
<dbReference type="PANTHER" id="PTHR34039">
    <property type="entry name" value="UPF0102 PROTEIN YRAN"/>
    <property type="match status" value="1"/>
</dbReference>
<protein>
    <recommendedName>
        <fullName evidence="2">UPF0102 protein HRQ91_07755</fullName>
    </recommendedName>
</protein>
<dbReference type="NCBIfam" id="NF009150">
    <property type="entry name" value="PRK12497.1-3"/>
    <property type="match status" value="1"/>
</dbReference>
<keyword evidence="4" id="KW-1185">Reference proteome</keyword>
<dbReference type="SUPFAM" id="SSF52980">
    <property type="entry name" value="Restriction endonuclease-like"/>
    <property type="match status" value="1"/>
</dbReference>
<dbReference type="KEGG" id="tpav:HRQ91_07755"/>
<dbReference type="AlphaFoldDB" id="A0A975IES4"/>
<dbReference type="RefSeq" id="WP_210119021.1">
    <property type="nucleotide sequence ID" value="NZ_CP054142.1"/>
</dbReference>
<evidence type="ECO:0000256" key="2">
    <source>
        <dbReference type="HAMAP-Rule" id="MF_00048"/>
    </source>
</evidence>
<dbReference type="Proteomes" id="UP000671908">
    <property type="component" value="Chromosome"/>
</dbReference>
<dbReference type="GO" id="GO:0003676">
    <property type="term" value="F:nucleic acid binding"/>
    <property type="evidence" value="ECO:0007669"/>
    <property type="project" value="InterPro"/>
</dbReference>
<dbReference type="EMBL" id="CP054142">
    <property type="protein sequence ID" value="QTQ14355.1"/>
    <property type="molecule type" value="Genomic_DNA"/>
</dbReference>
<reference evidence="3 4" key="1">
    <citation type="journal article" date="2021" name="Microbiol. Resour. Announc.">
        <title>Complete Genome Sequences of Three Human Oral Treponema parvum Isolates.</title>
        <authorList>
            <person name="Zeng H."/>
            <person name="Watt R.M."/>
        </authorList>
    </citation>
    <scope>NUCLEOTIDE SEQUENCE [LARGE SCALE GENOMIC DNA]</scope>
    <source>
        <strain evidence="3 4">ATCC 700770</strain>
    </source>
</reference>